<keyword evidence="2" id="KW-1133">Transmembrane helix</keyword>
<comment type="caution">
    <text evidence="3">The sequence shown here is derived from an EMBL/GenBank/DDBJ whole genome shotgun (WGS) entry which is preliminary data.</text>
</comment>
<dbReference type="GeneID" id="63809210"/>
<protein>
    <submittedName>
        <fullName evidence="3">Uncharacterized protein</fullName>
    </submittedName>
</protein>
<feature type="transmembrane region" description="Helical" evidence="2">
    <location>
        <begin position="23"/>
        <end position="46"/>
    </location>
</feature>
<dbReference type="Proteomes" id="UP000244073">
    <property type="component" value="Unassembled WGS sequence"/>
</dbReference>
<evidence type="ECO:0000256" key="1">
    <source>
        <dbReference type="SAM" id="MobiDB-lite"/>
    </source>
</evidence>
<keyword evidence="2" id="KW-0812">Transmembrane</keyword>
<dbReference type="AlphaFoldDB" id="A0A2T5M5V6"/>
<dbReference type="EMBL" id="MSFN02000001">
    <property type="protein sequence ID" value="PTU23911.1"/>
    <property type="molecule type" value="Genomic_DNA"/>
</dbReference>
<name>A0A2T5M5V6_9EURO</name>
<evidence type="ECO:0000256" key="2">
    <source>
        <dbReference type="SAM" id="Phobius"/>
    </source>
</evidence>
<feature type="region of interest" description="Disordered" evidence="1">
    <location>
        <begin position="92"/>
        <end position="113"/>
    </location>
</feature>
<organism evidence="3 4">
    <name type="scientific">Aspergillus ochraceoroseus IBT 24754</name>
    <dbReference type="NCBI Taxonomy" id="1392256"/>
    <lineage>
        <taxon>Eukaryota</taxon>
        <taxon>Fungi</taxon>
        <taxon>Dikarya</taxon>
        <taxon>Ascomycota</taxon>
        <taxon>Pezizomycotina</taxon>
        <taxon>Eurotiomycetes</taxon>
        <taxon>Eurotiomycetidae</taxon>
        <taxon>Eurotiales</taxon>
        <taxon>Aspergillaceae</taxon>
        <taxon>Aspergillus</taxon>
        <taxon>Aspergillus subgen. Nidulantes</taxon>
    </lineage>
</organism>
<evidence type="ECO:0000313" key="3">
    <source>
        <dbReference type="EMBL" id="PTU23911.1"/>
    </source>
</evidence>
<reference evidence="3 4" key="1">
    <citation type="journal article" date="2018" name="Proc. Natl. Acad. Sci. U.S.A.">
        <title>Linking secondary metabolites to gene clusters through genome sequencing of six diverse Aspergillus species.</title>
        <authorList>
            <person name="Kaerboelling I."/>
            <person name="Vesth T.C."/>
            <person name="Frisvad J.C."/>
            <person name="Nybo J.L."/>
            <person name="Theobald S."/>
            <person name="Kuo A."/>
            <person name="Bowyer P."/>
            <person name="Matsuda Y."/>
            <person name="Mondo S."/>
            <person name="Lyhne E.K."/>
            <person name="Kogle M.E."/>
            <person name="Clum A."/>
            <person name="Lipzen A."/>
            <person name="Salamov A."/>
            <person name="Ngan C.Y."/>
            <person name="Daum C."/>
            <person name="Chiniquy J."/>
            <person name="Barry K."/>
            <person name="LaButti K."/>
            <person name="Haridas S."/>
            <person name="Simmons B.A."/>
            <person name="Magnuson J.K."/>
            <person name="Mortensen U.H."/>
            <person name="Larsen T.O."/>
            <person name="Grigoriev I.V."/>
            <person name="Baker S.E."/>
            <person name="Andersen M.R."/>
        </authorList>
    </citation>
    <scope>NUCLEOTIDE SEQUENCE [LARGE SCALE GENOMIC DNA]</scope>
    <source>
        <strain evidence="3 4">IBT 24754</strain>
    </source>
</reference>
<keyword evidence="2" id="KW-0472">Membrane</keyword>
<evidence type="ECO:0000313" key="4">
    <source>
        <dbReference type="Proteomes" id="UP000244073"/>
    </source>
</evidence>
<sequence length="113" mass="12705">MSPDQSAICSVMLPFPSADDLPLFAWSFSLPFQYAVYIELWLELYISTVFTNRRDLLAILPGIHHGMVDHITPSYTYYPRSRGRLTFVRHSPVTSPTGLGLSGSPFRTKASSH</sequence>
<dbReference type="VEuPathDB" id="FungiDB:P175DRAFT_010174"/>
<accession>A0A2T5M5V6</accession>
<gene>
    <name evidence="3" type="ORF">P175DRAFT_010174</name>
</gene>
<dbReference type="RefSeq" id="XP_040755303.1">
    <property type="nucleotide sequence ID" value="XM_040892328.1"/>
</dbReference>
<proteinExistence type="predicted"/>